<name>A0ACC5WQC3_PANGG</name>
<gene>
    <name evidence="1" type="ORF">PGIGA_G00247120</name>
</gene>
<sequence>MKVLSSHLCGVCFLFMWTIRSTSVLDVSGTHQGIPPAVVKLWASAFGGEMKSIAAKYSGSQLLQKVHTQLIHNTYQLGEHDHKKYE</sequence>
<proteinExistence type="predicted"/>
<evidence type="ECO:0000313" key="1">
    <source>
        <dbReference type="EMBL" id="MCI4381050.1"/>
    </source>
</evidence>
<protein>
    <submittedName>
        <fullName evidence="1">Uncharacterized protein</fullName>
    </submittedName>
</protein>
<evidence type="ECO:0000313" key="2">
    <source>
        <dbReference type="Proteomes" id="UP000829447"/>
    </source>
</evidence>
<organism evidence="1 2">
    <name type="scientific">Pangasianodon gigas</name>
    <name type="common">Mekong giant catfish</name>
    <name type="synonym">Pangasius gigas</name>
    <dbReference type="NCBI Taxonomy" id="30993"/>
    <lineage>
        <taxon>Eukaryota</taxon>
        <taxon>Metazoa</taxon>
        <taxon>Chordata</taxon>
        <taxon>Craniata</taxon>
        <taxon>Vertebrata</taxon>
        <taxon>Euteleostomi</taxon>
        <taxon>Actinopterygii</taxon>
        <taxon>Neopterygii</taxon>
        <taxon>Teleostei</taxon>
        <taxon>Ostariophysi</taxon>
        <taxon>Siluriformes</taxon>
        <taxon>Pangasiidae</taxon>
        <taxon>Pangasianodon</taxon>
    </lineage>
</organism>
<accession>A0ACC5WQC3</accession>
<keyword evidence="2" id="KW-1185">Reference proteome</keyword>
<dbReference type="EMBL" id="CM040461">
    <property type="protein sequence ID" value="MCI4381050.1"/>
    <property type="molecule type" value="Genomic_DNA"/>
</dbReference>
<reference evidence="1 2" key="1">
    <citation type="journal article" date="2022" name="bioRxiv">
        <title>An ancient truncated duplication of the anti-Mullerian hormone receptor type 2 gene is a potential conserved master sex determinant in the Pangasiidae catfish family.</title>
        <authorList>
            <person name="Wen M."/>
            <person name="Pan Q."/>
            <person name="Jouanno E."/>
            <person name="Montfort J."/>
            <person name="Zahm M."/>
            <person name="Cabau C."/>
            <person name="Klopp C."/>
            <person name="Iampietro C."/>
            <person name="Roques C."/>
            <person name="Bouchez O."/>
            <person name="Castinel A."/>
            <person name="Donnadieu C."/>
            <person name="Parrinello H."/>
            <person name="Poncet C."/>
            <person name="Belmonte E."/>
            <person name="Gautier V."/>
            <person name="Avarre J.-C."/>
            <person name="Dugue R."/>
            <person name="Gustiano R."/>
            <person name="Ha T.T.T."/>
            <person name="Campet M."/>
            <person name="Sriphairoj K."/>
            <person name="Ribolli J."/>
            <person name="de Almeida F.L."/>
            <person name="Desvignes T."/>
            <person name="Postlethwait J.H."/>
            <person name="Bucao C.F."/>
            <person name="Robinson-Rechavi M."/>
            <person name="Bobe J."/>
            <person name="Herpin A."/>
            <person name="Guiguen Y."/>
        </authorList>
    </citation>
    <scope>NUCLEOTIDE SEQUENCE [LARGE SCALE GENOMIC DNA]</scope>
    <source>
        <strain evidence="1">YG-Dec2019</strain>
    </source>
</reference>
<comment type="caution">
    <text evidence="1">The sequence shown here is derived from an EMBL/GenBank/DDBJ whole genome shotgun (WGS) entry which is preliminary data.</text>
</comment>
<dbReference type="Proteomes" id="UP000829447">
    <property type="component" value="Linkage Group LG8"/>
</dbReference>